<comment type="similarity">
    <text evidence="3">Belongs to the methyl-accepting chemotaxis (MCP) protein family.</text>
</comment>
<feature type="domain" description="HAMP" evidence="8">
    <location>
        <begin position="371"/>
        <end position="423"/>
    </location>
</feature>
<dbReference type="Pfam" id="PF00672">
    <property type="entry name" value="HAMP"/>
    <property type="match status" value="1"/>
</dbReference>
<feature type="domain" description="PAS" evidence="7">
    <location>
        <begin position="13"/>
        <end position="60"/>
    </location>
</feature>
<dbReference type="AlphaFoldDB" id="A0A1H9PFR2"/>
<accession>A0A1H9PFR2</accession>
<dbReference type="OrthoDB" id="9806477at2"/>
<dbReference type="GO" id="GO:0007165">
    <property type="term" value="P:signal transduction"/>
    <property type="evidence" value="ECO:0007669"/>
    <property type="project" value="UniProtKB-KW"/>
</dbReference>
<evidence type="ECO:0000256" key="5">
    <source>
        <dbReference type="SAM" id="Phobius"/>
    </source>
</evidence>
<dbReference type="SUPFAM" id="SSF55785">
    <property type="entry name" value="PYP-like sensor domain (PAS domain)"/>
    <property type="match status" value="1"/>
</dbReference>
<dbReference type="GO" id="GO:0006935">
    <property type="term" value="P:chemotaxis"/>
    <property type="evidence" value="ECO:0007669"/>
    <property type="project" value="InterPro"/>
</dbReference>
<dbReference type="EMBL" id="FOGD01000008">
    <property type="protein sequence ID" value="SER47042.1"/>
    <property type="molecule type" value="Genomic_DNA"/>
</dbReference>
<dbReference type="InterPro" id="IPR000014">
    <property type="entry name" value="PAS"/>
</dbReference>
<dbReference type="PROSITE" id="PS50885">
    <property type="entry name" value="HAMP"/>
    <property type="match status" value="1"/>
</dbReference>
<sequence>MRNNQPVNNQEYVLRENQSPISRTDTNSIITFVNSDFIEVSGFSEEELIGQPHNMVRHPDMPPESFADMWHYLKQGRSWTGMVKNRRKDGGYYWVLANASPMWENGKVVGYASVRMKPLPEQVTQAEAAYAKLRSNSGGAGIRIERGRIVRTGLLGKWDKLLNLSIAARLLALVMCALAMMMLVGLVGLRGTQISNEEVHNMYREAGLATIYLDKIGRLQYRNQVNMATALLDPVPAKVEALLQESEANRKIISQTWKDYLEIGHEENEKAIQNEFEALRAKYQKEATNPTMTALRAGDFTQAQQLYIHKVLPQYAEVSRNLDKQIEQQQINSKLAMQEADAQYHQVLVTSLLTLLFGMVFTALLAWRVRLKTVDPINAAVAVAKQIAAGALNNKIELKGGDEAGQLMAALFAMQRSLASLAGGVLGGAERIQQEATEISQGNNSLASRTEEQAVALQEASSNMEEVSITVQHNADRAQSANTLAREAGGIANQAGVAMGQVVGTMDAIARSSKTITDIIGVIDGIAFQTNILALNAAVEAARAGEQGRGFAVVASEVRSLAHRSAKAAKEIKTLIEESVTQVEGGLTQVGGARQTIHATIDSVARMASIMEEIVNASHEQGVAVQRVAQLVVQIDQATQQNVPLAEQAAVSSERLADQALSLKRNALVFRLP</sequence>
<dbReference type="SMART" id="SM00091">
    <property type="entry name" value="PAS"/>
    <property type="match status" value="1"/>
</dbReference>
<keyword evidence="5" id="KW-0812">Transmembrane</keyword>
<reference evidence="9 10" key="1">
    <citation type="submission" date="2016-10" db="EMBL/GenBank/DDBJ databases">
        <authorList>
            <person name="de Groot N.N."/>
        </authorList>
    </citation>
    <scope>NUCLEOTIDE SEQUENCE [LARGE SCALE GENOMIC DNA]</scope>
    <source>
        <strain evidence="9 10">ATCC 35958</strain>
    </source>
</reference>
<dbReference type="PRINTS" id="PR00260">
    <property type="entry name" value="CHEMTRNSDUCR"/>
</dbReference>
<comment type="subcellular location">
    <subcellularLocation>
        <location evidence="1">Membrane</location>
    </subcellularLocation>
</comment>
<evidence type="ECO:0000256" key="3">
    <source>
        <dbReference type="ARBA" id="ARBA00029447"/>
    </source>
</evidence>
<dbReference type="Proteomes" id="UP000199766">
    <property type="component" value="Unassembled WGS sequence"/>
</dbReference>
<name>A0A1H9PFR2_9BURK</name>
<organism evidence="9 10">
    <name type="scientific">Giesbergeria anulus</name>
    <dbReference type="NCBI Taxonomy" id="180197"/>
    <lineage>
        <taxon>Bacteria</taxon>
        <taxon>Pseudomonadati</taxon>
        <taxon>Pseudomonadota</taxon>
        <taxon>Betaproteobacteria</taxon>
        <taxon>Burkholderiales</taxon>
        <taxon>Comamonadaceae</taxon>
        <taxon>Giesbergeria</taxon>
    </lineage>
</organism>
<dbReference type="Pfam" id="PF00015">
    <property type="entry name" value="MCPsignal"/>
    <property type="match status" value="1"/>
</dbReference>
<dbReference type="InterPro" id="IPR024478">
    <property type="entry name" value="HlyB_4HB_MCP"/>
</dbReference>
<proteinExistence type="inferred from homology"/>
<evidence type="ECO:0000259" key="8">
    <source>
        <dbReference type="PROSITE" id="PS50885"/>
    </source>
</evidence>
<dbReference type="SUPFAM" id="SSF58104">
    <property type="entry name" value="Methyl-accepting chemotaxis protein (MCP) signaling domain"/>
    <property type="match status" value="1"/>
</dbReference>
<dbReference type="Pfam" id="PF12729">
    <property type="entry name" value="4HB_MCP_1"/>
    <property type="match status" value="1"/>
</dbReference>
<keyword evidence="2" id="KW-0488">Methylation</keyword>
<dbReference type="SMART" id="SM00304">
    <property type="entry name" value="HAMP"/>
    <property type="match status" value="1"/>
</dbReference>
<keyword evidence="5" id="KW-0472">Membrane</keyword>
<gene>
    <name evidence="9" type="ORF">SAMN02982919_02468</name>
</gene>
<dbReference type="Gene3D" id="3.30.450.20">
    <property type="entry name" value="PAS domain"/>
    <property type="match status" value="1"/>
</dbReference>
<dbReference type="SMART" id="SM00283">
    <property type="entry name" value="MA"/>
    <property type="match status" value="1"/>
</dbReference>
<dbReference type="NCBIfam" id="TIGR00229">
    <property type="entry name" value="sensory_box"/>
    <property type="match status" value="1"/>
</dbReference>
<dbReference type="InterPro" id="IPR013655">
    <property type="entry name" value="PAS_fold_3"/>
</dbReference>
<keyword evidence="4" id="KW-0807">Transducer</keyword>
<dbReference type="GO" id="GO:0004888">
    <property type="term" value="F:transmembrane signaling receptor activity"/>
    <property type="evidence" value="ECO:0007669"/>
    <property type="project" value="InterPro"/>
</dbReference>
<evidence type="ECO:0000313" key="9">
    <source>
        <dbReference type="EMBL" id="SER47042.1"/>
    </source>
</evidence>
<dbReference type="CDD" id="cd06225">
    <property type="entry name" value="HAMP"/>
    <property type="match status" value="1"/>
</dbReference>
<evidence type="ECO:0000313" key="10">
    <source>
        <dbReference type="Proteomes" id="UP000199766"/>
    </source>
</evidence>
<dbReference type="Gene3D" id="1.10.287.950">
    <property type="entry name" value="Methyl-accepting chemotaxis protein"/>
    <property type="match status" value="1"/>
</dbReference>
<keyword evidence="5" id="KW-1133">Transmembrane helix</keyword>
<dbReference type="CDD" id="cd11386">
    <property type="entry name" value="MCP_signal"/>
    <property type="match status" value="1"/>
</dbReference>
<evidence type="ECO:0000256" key="1">
    <source>
        <dbReference type="ARBA" id="ARBA00004370"/>
    </source>
</evidence>
<dbReference type="PANTHER" id="PTHR43531">
    <property type="entry name" value="PROTEIN ICFG"/>
    <property type="match status" value="1"/>
</dbReference>
<feature type="transmembrane region" description="Helical" evidence="5">
    <location>
        <begin position="170"/>
        <end position="189"/>
    </location>
</feature>
<evidence type="ECO:0000256" key="4">
    <source>
        <dbReference type="PROSITE-ProRule" id="PRU00284"/>
    </source>
</evidence>
<keyword evidence="10" id="KW-1185">Reference proteome</keyword>
<evidence type="ECO:0000259" key="7">
    <source>
        <dbReference type="PROSITE" id="PS50112"/>
    </source>
</evidence>
<dbReference type="STRING" id="180197.SAMN02982919_02468"/>
<evidence type="ECO:0000256" key="2">
    <source>
        <dbReference type="ARBA" id="ARBA00022481"/>
    </source>
</evidence>
<dbReference type="InterPro" id="IPR051310">
    <property type="entry name" value="MCP_chemotaxis"/>
</dbReference>
<dbReference type="FunFam" id="1.10.287.950:FF:000001">
    <property type="entry name" value="Methyl-accepting chemotaxis sensory transducer"/>
    <property type="match status" value="1"/>
</dbReference>
<evidence type="ECO:0000259" key="6">
    <source>
        <dbReference type="PROSITE" id="PS50111"/>
    </source>
</evidence>
<dbReference type="CDD" id="cd00130">
    <property type="entry name" value="PAS"/>
    <property type="match status" value="1"/>
</dbReference>
<protein>
    <submittedName>
        <fullName evidence="9">Methyl-accepting chemotaxis sensory transducer with Pas/Pac sensor</fullName>
    </submittedName>
</protein>
<feature type="transmembrane region" description="Helical" evidence="5">
    <location>
        <begin position="347"/>
        <end position="367"/>
    </location>
</feature>
<dbReference type="PROSITE" id="PS50112">
    <property type="entry name" value="PAS"/>
    <property type="match status" value="1"/>
</dbReference>
<dbReference type="PANTHER" id="PTHR43531:SF14">
    <property type="entry name" value="METHYL-ACCEPTING CHEMOTAXIS PROTEIN I-RELATED"/>
    <property type="match status" value="1"/>
</dbReference>
<dbReference type="InterPro" id="IPR004090">
    <property type="entry name" value="Chemotax_Me-accpt_rcpt"/>
</dbReference>
<dbReference type="InterPro" id="IPR003660">
    <property type="entry name" value="HAMP_dom"/>
</dbReference>
<dbReference type="GO" id="GO:0005886">
    <property type="term" value="C:plasma membrane"/>
    <property type="evidence" value="ECO:0007669"/>
    <property type="project" value="TreeGrafter"/>
</dbReference>
<dbReference type="InterPro" id="IPR035965">
    <property type="entry name" value="PAS-like_dom_sf"/>
</dbReference>
<dbReference type="InterPro" id="IPR004089">
    <property type="entry name" value="MCPsignal_dom"/>
</dbReference>
<dbReference type="Pfam" id="PF08447">
    <property type="entry name" value="PAS_3"/>
    <property type="match status" value="1"/>
</dbReference>
<feature type="domain" description="Methyl-accepting transducer" evidence="6">
    <location>
        <begin position="428"/>
        <end position="657"/>
    </location>
</feature>
<dbReference type="PROSITE" id="PS50111">
    <property type="entry name" value="CHEMOTAXIS_TRANSDUC_2"/>
    <property type="match status" value="1"/>
</dbReference>